<evidence type="ECO:0000259" key="2">
    <source>
        <dbReference type="Pfam" id="PF00149"/>
    </source>
</evidence>
<evidence type="ECO:0000259" key="3">
    <source>
        <dbReference type="Pfam" id="PF13360"/>
    </source>
</evidence>
<feature type="domain" description="Calcineurin-like phosphoesterase" evidence="2">
    <location>
        <begin position="23"/>
        <end position="197"/>
    </location>
</feature>
<organism evidence="4 5">
    <name type="scientific">Pedobacter agri</name>
    <dbReference type="NCBI Taxonomy" id="454586"/>
    <lineage>
        <taxon>Bacteria</taxon>
        <taxon>Pseudomonadati</taxon>
        <taxon>Bacteroidota</taxon>
        <taxon>Sphingobacteriia</taxon>
        <taxon>Sphingobacteriales</taxon>
        <taxon>Sphingobacteriaceae</taxon>
        <taxon>Pedobacter</taxon>
    </lineage>
</organism>
<dbReference type="InterPro" id="IPR002372">
    <property type="entry name" value="PQQ_rpt_dom"/>
</dbReference>
<dbReference type="PANTHER" id="PTHR34512:SF30">
    <property type="entry name" value="OUTER MEMBRANE PROTEIN ASSEMBLY FACTOR BAMB"/>
    <property type="match status" value="1"/>
</dbReference>
<gene>
    <name evidence="4" type="ORF">OQZ29_05755</name>
</gene>
<evidence type="ECO:0000313" key="4">
    <source>
        <dbReference type="EMBL" id="MCX3264239.1"/>
    </source>
</evidence>
<proteinExistence type="predicted"/>
<dbReference type="EMBL" id="JAPJUH010000002">
    <property type="protein sequence ID" value="MCX3264239.1"/>
    <property type="molecule type" value="Genomic_DNA"/>
</dbReference>
<feature type="signal peptide" evidence="1">
    <location>
        <begin position="1"/>
        <end position="19"/>
    </location>
</feature>
<dbReference type="RefSeq" id="WP_029204034.1">
    <property type="nucleotide sequence ID" value="NZ_JAPJUH010000002.1"/>
</dbReference>
<dbReference type="Gene3D" id="2.130.10.10">
    <property type="entry name" value="YVTN repeat-like/Quinoprotein amine dehydrogenase"/>
    <property type="match status" value="1"/>
</dbReference>
<dbReference type="InterPro" id="IPR011047">
    <property type="entry name" value="Quinoprotein_ADH-like_sf"/>
</dbReference>
<dbReference type="SUPFAM" id="SSF50998">
    <property type="entry name" value="Quinoprotein alcohol dehydrogenase-like"/>
    <property type="match status" value="1"/>
</dbReference>
<dbReference type="InterPro" id="IPR004843">
    <property type="entry name" value="Calcineurin-like_PHP"/>
</dbReference>
<dbReference type="InterPro" id="IPR029052">
    <property type="entry name" value="Metallo-depent_PP-like"/>
</dbReference>
<keyword evidence="5" id="KW-1185">Reference proteome</keyword>
<dbReference type="SMART" id="SM00564">
    <property type="entry name" value="PQQ"/>
    <property type="match status" value="6"/>
</dbReference>
<feature type="chain" id="PRO_5040959924" evidence="1">
    <location>
        <begin position="20"/>
        <end position="611"/>
    </location>
</feature>
<protein>
    <submittedName>
        <fullName evidence="4">PQQ-binding-like beta-propeller repeat protein</fullName>
    </submittedName>
</protein>
<comment type="caution">
    <text evidence="4">The sequence shown here is derived from an EMBL/GenBank/DDBJ whole genome shotgun (WGS) entry which is preliminary data.</text>
</comment>
<evidence type="ECO:0000313" key="5">
    <source>
        <dbReference type="Proteomes" id="UP001142592"/>
    </source>
</evidence>
<name>A0A9X3I8Q8_9SPHI</name>
<dbReference type="InterPro" id="IPR018391">
    <property type="entry name" value="PQQ_b-propeller_rpt"/>
</dbReference>
<dbReference type="Pfam" id="PF13360">
    <property type="entry name" value="PQQ_2"/>
    <property type="match status" value="1"/>
</dbReference>
<sequence>MKTLFLLLFALIISSGLWAQDFKYAFVTDTHVGSSTGEEDLRRTVADINELPDIDFIIITGDITEMGTNNELTLAKQILSGLKKPYHIIPGNHDTGWSESGGVKFITEFGGDKFTFDHNGYRFIACASGPYVRMSDGHIPRDATVWLDSVLKATPKNMPIIFANHYPLDNSLDNWYEATDRLKRYNIQYAICGHGHNNHPYNFEGIEATMGRSNLRAKDSIGGYNIVSMTKDTVFFQTKKPTQAIGAAWRKIVLKTFEDNQKKYPRPDFNINTKYANTKEVWSYHSTANVVNTPAYSSNHVIFGNSLGLIEALNKKTGKRVWVFHTGGAIYSSPVVVDNLVILGSGDGFIYALNEKTGKISWKMQTANSVLGSPVVSGKYIYIGGSDNTFRALEAKTGKVVWAFKEVEGTIVGKPLIYQGKIIFGSWGRHLYALDINSGNLVWKWNNGQANRMFSPAMVTPVAAKGIVYIAAPDRYLTAIDANNGSTLWRNKEATVRESIGLSTDSTTIYGKTMQDEIVAYKAQPQDPGVLWRYNAGFGYEHVPSMLIEKDGNIFFGTKNGVVYAINPKNQTTTWAHKIDNSMINTVNVVDGKNLVVSTMDGKVAWLNVKK</sequence>
<evidence type="ECO:0000256" key="1">
    <source>
        <dbReference type="SAM" id="SignalP"/>
    </source>
</evidence>
<keyword evidence="1" id="KW-0732">Signal</keyword>
<feature type="domain" description="Pyrrolo-quinoline quinone repeat" evidence="3">
    <location>
        <begin position="308"/>
        <end position="469"/>
    </location>
</feature>
<dbReference type="GO" id="GO:0016787">
    <property type="term" value="F:hydrolase activity"/>
    <property type="evidence" value="ECO:0007669"/>
    <property type="project" value="InterPro"/>
</dbReference>
<dbReference type="SUPFAM" id="SSF56300">
    <property type="entry name" value="Metallo-dependent phosphatases"/>
    <property type="match status" value="1"/>
</dbReference>
<dbReference type="AlphaFoldDB" id="A0A9X3I8Q8"/>
<dbReference type="Pfam" id="PF00149">
    <property type="entry name" value="Metallophos"/>
    <property type="match status" value="1"/>
</dbReference>
<reference evidence="4" key="1">
    <citation type="submission" date="2022-11" db="EMBL/GenBank/DDBJ databases">
        <authorList>
            <person name="Graham C."/>
            <person name="Newman J.D."/>
        </authorList>
    </citation>
    <scope>NUCLEOTIDE SEQUENCE</scope>
    <source>
        <strain evidence="4">DSM 19486</strain>
    </source>
</reference>
<dbReference type="InterPro" id="IPR015943">
    <property type="entry name" value="WD40/YVTN_repeat-like_dom_sf"/>
</dbReference>
<dbReference type="Proteomes" id="UP001142592">
    <property type="component" value="Unassembled WGS sequence"/>
</dbReference>
<dbReference type="Gene3D" id="3.60.21.10">
    <property type="match status" value="1"/>
</dbReference>
<accession>A0A9X3I8Q8</accession>
<dbReference type="PANTHER" id="PTHR34512">
    <property type="entry name" value="CELL SURFACE PROTEIN"/>
    <property type="match status" value="1"/>
</dbReference>